<organism evidence="2 3">
    <name type="scientific">Gossypium klotzschianum</name>
    <dbReference type="NCBI Taxonomy" id="34286"/>
    <lineage>
        <taxon>Eukaryota</taxon>
        <taxon>Viridiplantae</taxon>
        <taxon>Streptophyta</taxon>
        <taxon>Embryophyta</taxon>
        <taxon>Tracheophyta</taxon>
        <taxon>Spermatophyta</taxon>
        <taxon>Magnoliopsida</taxon>
        <taxon>eudicotyledons</taxon>
        <taxon>Gunneridae</taxon>
        <taxon>Pentapetalae</taxon>
        <taxon>rosids</taxon>
        <taxon>malvids</taxon>
        <taxon>Malvales</taxon>
        <taxon>Malvaceae</taxon>
        <taxon>Malvoideae</taxon>
        <taxon>Gossypium</taxon>
    </lineage>
</organism>
<dbReference type="AlphaFoldDB" id="A0A7J8VTX9"/>
<dbReference type="OrthoDB" id="1093396at2759"/>
<keyword evidence="1" id="KW-0732">Signal</keyword>
<evidence type="ECO:0000256" key="1">
    <source>
        <dbReference type="SAM" id="SignalP"/>
    </source>
</evidence>
<evidence type="ECO:0000313" key="2">
    <source>
        <dbReference type="EMBL" id="MBA0666265.1"/>
    </source>
</evidence>
<keyword evidence="3" id="KW-1185">Reference proteome</keyword>
<feature type="chain" id="PRO_5029871603" description="Embryo surrounding factor 1 brassicaceae domain-containing protein" evidence="1">
    <location>
        <begin position="22"/>
        <end position="85"/>
    </location>
</feature>
<gene>
    <name evidence="2" type="ORF">Goklo_002698</name>
</gene>
<protein>
    <recommendedName>
        <fullName evidence="4">Embryo surrounding factor 1 brassicaceae domain-containing protein</fullName>
    </recommendedName>
</protein>
<dbReference type="Proteomes" id="UP000593573">
    <property type="component" value="Unassembled WGS sequence"/>
</dbReference>
<sequence length="85" mass="9657">MVKWLMITWIFALIFSNVVQASNRLSVGFEPPNYLVQTGCNNDCDTACCNCDIERQPPMCTYCCKEEMSATAKQDHKNGLKFSRP</sequence>
<dbReference type="EMBL" id="JABFAB010000012">
    <property type="protein sequence ID" value="MBA0666265.1"/>
    <property type="molecule type" value="Genomic_DNA"/>
</dbReference>
<comment type="caution">
    <text evidence="2">The sequence shown here is derived from an EMBL/GenBank/DDBJ whole genome shotgun (WGS) entry which is preliminary data.</text>
</comment>
<evidence type="ECO:0008006" key="4">
    <source>
        <dbReference type="Google" id="ProtNLM"/>
    </source>
</evidence>
<evidence type="ECO:0000313" key="3">
    <source>
        <dbReference type="Proteomes" id="UP000593573"/>
    </source>
</evidence>
<reference evidence="2 3" key="1">
    <citation type="journal article" date="2019" name="Genome Biol. Evol.">
        <title>Insights into the evolution of the New World diploid cottons (Gossypium, subgenus Houzingenia) based on genome sequencing.</title>
        <authorList>
            <person name="Grover C.E."/>
            <person name="Arick M.A. 2nd"/>
            <person name="Thrash A."/>
            <person name="Conover J.L."/>
            <person name="Sanders W.S."/>
            <person name="Peterson D.G."/>
            <person name="Frelichowski J.E."/>
            <person name="Scheffler J.A."/>
            <person name="Scheffler B.E."/>
            <person name="Wendel J.F."/>
        </authorList>
    </citation>
    <scope>NUCLEOTIDE SEQUENCE [LARGE SCALE GENOMIC DNA]</scope>
    <source>
        <strain evidence="2">57</strain>
        <tissue evidence="2">Leaf</tissue>
    </source>
</reference>
<proteinExistence type="predicted"/>
<feature type="signal peptide" evidence="1">
    <location>
        <begin position="1"/>
        <end position="21"/>
    </location>
</feature>
<name>A0A7J8VTX9_9ROSI</name>
<accession>A0A7J8VTX9</accession>